<name>A0A0Q0X2M6_9PSED</name>
<dbReference type="OrthoDB" id="9772100at2"/>
<dbReference type="InterPro" id="IPR003594">
    <property type="entry name" value="HATPase_dom"/>
</dbReference>
<sequence length="603" mass="67169">MISTSSTPRRPRWRSLALLALCLAPLLWPLQHLAERYYRSQLAGQNRQTLDLYVANLLGTLHRYEVLPQILGELPALRNVLADPENPQTLSTANKLLADLNHQTGAEVMYLLDAHGDTVATSNWDKSDSFIGRNFAFRPYFSEAMDGKLGRFFGLGTTSGKRGYYFAAPAIEGDKKIGVLVVKVDLDHTERLWGNTPEQLLTTDDNGVVILTSRPDWRFRATRELSPQEQQDIFAILPYPTRDLQPLTINPDAWLVQTQKIDETDWSVNILAPRTLIDRPVRTVVAIGAATLLVVMLLIGLMMQRRRHYLERIAFEAKARRELEGRVAERTSDLEGLNQRLRKEVLEREQAQQELVRAQDDLVQAGKLSALGTMSASISHELNQPLAAIRSYAENAEVLLDHQRTEDARSNLKLINELTGRMSSIIAHLRAFARRDRHAPESVALQPALDDALALLAKRRRSMEVELIRDLPAATLWVEAGETRLRQVLGNLLANALDALTEKGPPRRLWLSAQSTPEGVTVYIRANGPGFCMEALGRAGEPFYTTKTRTQGLGLGLAICDTLIRAFGGELLFANHKEGGALITLRLRAGAPGVSVQASEDSR</sequence>
<comment type="caution">
    <text evidence="19">The sequence shown here is derived from an EMBL/GenBank/DDBJ whole genome shotgun (WGS) entry which is preliminary data.</text>
</comment>
<dbReference type="InterPro" id="IPR004358">
    <property type="entry name" value="Sig_transdc_His_kin-like_C"/>
</dbReference>
<keyword evidence="8 17" id="KW-0812">Transmembrane</keyword>
<keyword evidence="12 17" id="KW-1133">Transmembrane helix</keyword>
<dbReference type="STRING" id="1563157.AQS70_22615"/>
<evidence type="ECO:0000256" key="17">
    <source>
        <dbReference type="SAM" id="Phobius"/>
    </source>
</evidence>
<feature type="transmembrane region" description="Helical" evidence="17">
    <location>
        <begin position="284"/>
        <end position="303"/>
    </location>
</feature>
<keyword evidence="9" id="KW-0547">Nucleotide-binding</keyword>
<dbReference type="PIRSF" id="PIRSF036431">
    <property type="entry name" value="STHK_DctB"/>
    <property type="match status" value="1"/>
</dbReference>
<comment type="catalytic activity">
    <reaction evidence="1">
        <text>ATP + protein L-histidine = ADP + protein N-phospho-L-histidine.</text>
        <dbReference type="EC" id="2.7.13.3"/>
    </reaction>
</comment>
<dbReference type="CDD" id="cd00075">
    <property type="entry name" value="HATPase"/>
    <property type="match status" value="1"/>
</dbReference>
<dbReference type="InterPro" id="IPR036097">
    <property type="entry name" value="HisK_dim/P_sf"/>
</dbReference>
<dbReference type="RefSeq" id="WP_055102542.1">
    <property type="nucleotide sequence ID" value="NZ_LLWH01000117.1"/>
</dbReference>
<comment type="subcellular location">
    <subcellularLocation>
        <location evidence="2">Cell inner membrane</location>
        <topology evidence="2">Multi-pass membrane protein</topology>
    </subcellularLocation>
</comment>
<dbReference type="SUPFAM" id="SSF47384">
    <property type="entry name" value="Homodimeric domain of signal transducing histidine kinase"/>
    <property type="match status" value="1"/>
</dbReference>
<dbReference type="EMBL" id="LLWH01000117">
    <property type="protein sequence ID" value="KQB54002.1"/>
    <property type="molecule type" value="Genomic_DNA"/>
</dbReference>
<dbReference type="GO" id="GO:0000155">
    <property type="term" value="F:phosphorelay sensor kinase activity"/>
    <property type="evidence" value="ECO:0007669"/>
    <property type="project" value="InterPro"/>
</dbReference>
<keyword evidence="6" id="KW-0597">Phosphoprotein</keyword>
<evidence type="ECO:0000256" key="13">
    <source>
        <dbReference type="ARBA" id="ARBA00023012"/>
    </source>
</evidence>
<keyword evidence="4" id="KW-1003">Cell membrane</keyword>
<evidence type="ECO:0000256" key="2">
    <source>
        <dbReference type="ARBA" id="ARBA00004429"/>
    </source>
</evidence>
<dbReference type="Gene3D" id="1.10.287.130">
    <property type="match status" value="1"/>
</dbReference>
<keyword evidence="5" id="KW-0997">Cell inner membrane</keyword>
<evidence type="ECO:0000256" key="11">
    <source>
        <dbReference type="ARBA" id="ARBA00022840"/>
    </source>
</evidence>
<keyword evidence="14 17" id="KW-0472">Membrane</keyword>
<proteinExistence type="predicted"/>
<keyword evidence="7" id="KW-0808">Transferase</keyword>
<dbReference type="Gene3D" id="3.30.450.20">
    <property type="entry name" value="PAS domain"/>
    <property type="match status" value="2"/>
</dbReference>
<dbReference type="InterPro" id="IPR003661">
    <property type="entry name" value="HisK_dim/P_dom"/>
</dbReference>
<evidence type="ECO:0000256" key="1">
    <source>
        <dbReference type="ARBA" id="ARBA00000085"/>
    </source>
</evidence>
<evidence type="ECO:0000256" key="3">
    <source>
        <dbReference type="ARBA" id="ARBA00012438"/>
    </source>
</evidence>
<dbReference type="InterPro" id="IPR017055">
    <property type="entry name" value="Sig_transdc_His_kinase_DctB"/>
</dbReference>
<dbReference type="Pfam" id="PF02518">
    <property type="entry name" value="HATPase_c"/>
    <property type="match status" value="1"/>
</dbReference>
<dbReference type="CDD" id="cd00082">
    <property type="entry name" value="HisKA"/>
    <property type="match status" value="1"/>
</dbReference>
<evidence type="ECO:0000256" key="4">
    <source>
        <dbReference type="ARBA" id="ARBA00022475"/>
    </source>
</evidence>
<evidence type="ECO:0000256" key="10">
    <source>
        <dbReference type="ARBA" id="ARBA00022777"/>
    </source>
</evidence>
<evidence type="ECO:0000256" key="14">
    <source>
        <dbReference type="ARBA" id="ARBA00023136"/>
    </source>
</evidence>
<evidence type="ECO:0000256" key="8">
    <source>
        <dbReference type="ARBA" id="ARBA00022692"/>
    </source>
</evidence>
<dbReference type="AlphaFoldDB" id="A0A0Q0X2M6"/>
<dbReference type="InterPro" id="IPR036890">
    <property type="entry name" value="HATPase_C_sf"/>
</dbReference>
<dbReference type="Pfam" id="PF00512">
    <property type="entry name" value="HisKA"/>
    <property type="match status" value="1"/>
</dbReference>
<dbReference type="FunFam" id="1.10.287.130:FF:000049">
    <property type="entry name" value="C4-dicarboxylate transport sensor protein DctB"/>
    <property type="match status" value="1"/>
</dbReference>
<dbReference type="Pfam" id="PF02743">
    <property type="entry name" value="dCache_1"/>
    <property type="match status" value="1"/>
</dbReference>
<evidence type="ECO:0000313" key="19">
    <source>
        <dbReference type="EMBL" id="KQB54002.1"/>
    </source>
</evidence>
<dbReference type="SUPFAM" id="SSF55874">
    <property type="entry name" value="ATPase domain of HSP90 chaperone/DNA topoisomerase II/histidine kinase"/>
    <property type="match status" value="1"/>
</dbReference>
<dbReference type="SMART" id="SM00388">
    <property type="entry name" value="HisKA"/>
    <property type="match status" value="1"/>
</dbReference>
<evidence type="ECO:0000256" key="7">
    <source>
        <dbReference type="ARBA" id="ARBA00022679"/>
    </source>
</evidence>
<dbReference type="EC" id="2.7.13.3" evidence="3"/>
<dbReference type="InterPro" id="IPR029151">
    <property type="entry name" value="Sensor-like_sf"/>
</dbReference>
<dbReference type="InterPro" id="IPR033479">
    <property type="entry name" value="dCache_1"/>
</dbReference>
<keyword evidence="10" id="KW-0418">Kinase</keyword>
<protein>
    <recommendedName>
        <fullName evidence="15">C4-dicarboxylate transport sensor protein DctB</fullName>
        <ecNumber evidence="3">2.7.13.3</ecNumber>
    </recommendedName>
</protein>
<dbReference type="FunFam" id="3.30.450.20:FF:000127">
    <property type="entry name" value="C4-dicarboxylate transport sensor protein"/>
    <property type="match status" value="1"/>
</dbReference>
<dbReference type="SUPFAM" id="SSF103190">
    <property type="entry name" value="Sensory domain-like"/>
    <property type="match status" value="1"/>
</dbReference>
<dbReference type="Gene3D" id="3.30.565.10">
    <property type="entry name" value="Histidine kinase-like ATPase, C-terminal domain"/>
    <property type="match status" value="1"/>
</dbReference>
<evidence type="ECO:0000256" key="15">
    <source>
        <dbReference type="ARBA" id="ARBA00073143"/>
    </source>
</evidence>
<dbReference type="Gene3D" id="6.10.250.3020">
    <property type="match status" value="1"/>
</dbReference>
<dbReference type="PANTHER" id="PTHR43065:SF46">
    <property type="entry name" value="C4-DICARBOXYLATE TRANSPORT SENSOR PROTEIN DCTB"/>
    <property type="match status" value="1"/>
</dbReference>
<dbReference type="GO" id="GO:0005524">
    <property type="term" value="F:ATP binding"/>
    <property type="evidence" value="ECO:0007669"/>
    <property type="project" value="UniProtKB-KW"/>
</dbReference>
<evidence type="ECO:0000259" key="18">
    <source>
        <dbReference type="PROSITE" id="PS50109"/>
    </source>
</evidence>
<evidence type="ECO:0000256" key="5">
    <source>
        <dbReference type="ARBA" id="ARBA00022519"/>
    </source>
</evidence>
<dbReference type="PANTHER" id="PTHR43065">
    <property type="entry name" value="SENSOR HISTIDINE KINASE"/>
    <property type="match status" value="1"/>
</dbReference>
<evidence type="ECO:0000313" key="20">
    <source>
        <dbReference type="Proteomes" id="UP000050342"/>
    </source>
</evidence>
<dbReference type="PROSITE" id="PS50109">
    <property type="entry name" value="HIS_KIN"/>
    <property type="match status" value="1"/>
</dbReference>
<keyword evidence="16" id="KW-0175">Coiled coil</keyword>
<organism evidence="19 20">
    <name type="scientific">Pseudomonas endophytica</name>
    <dbReference type="NCBI Taxonomy" id="1563157"/>
    <lineage>
        <taxon>Bacteria</taxon>
        <taxon>Pseudomonadati</taxon>
        <taxon>Pseudomonadota</taxon>
        <taxon>Gammaproteobacteria</taxon>
        <taxon>Pseudomonadales</taxon>
        <taxon>Pseudomonadaceae</taxon>
        <taxon>Pseudomonas</taxon>
    </lineage>
</organism>
<dbReference type="PRINTS" id="PR00344">
    <property type="entry name" value="BCTRLSENSOR"/>
</dbReference>
<evidence type="ECO:0000256" key="9">
    <source>
        <dbReference type="ARBA" id="ARBA00022741"/>
    </source>
</evidence>
<dbReference type="GO" id="GO:0005886">
    <property type="term" value="C:plasma membrane"/>
    <property type="evidence" value="ECO:0007669"/>
    <property type="project" value="UniProtKB-SubCell"/>
</dbReference>
<reference evidence="19 20" key="1">
    <citation type="submission" date="2015-10" db="EMBL/GenBank/DDBJ databases">
        <title>Pseudomonas helleri sp. nov. and Pseudomonas weihenstephanensis sp. nov., isolated from raw cows milk.</title>
        <authorList>
            <person name="Von Neubeck M."/>
            <person name="Huptas C."/>
            <person name="Wenning M."/>
            <person name="Scherer S."/>
        </authorList>
    </citation>
    <scope>NUCLEOTIDE SEQUENCE [LARGE SCALE GENOMIC DNA]</scope>
    <source>
        <strain evidence="19 20">BSTT44</strain>
    </source>
</reference>
<gene>
    <name evidence="19" type="ORF">AQS70_22615</name>
</gene>
<keyword evidence="13" id="KW-0902">Two-component regulatory system</keyword>
<evidence type="ECO:0000256" key="12">
    <source>
        <dbReference type="ARBA" id="ARBA00022989"/>
    </source>
</evidence>
<evidence type="ECO:0000256" key="16">
    <source>
        <dbReference type="SAM" id="Coils"/>
    </source>
</evidence>
<accession>A0A0Q0X2M6</accession>
<evidence type="ECO:0000256" key="6">
    <source>
        <dbReference type="ARBA" id="ARBA00022553"/>
    </source>
</evidence>
<dbReference type="InterPro" id="IPR005467">
    <property type="entry name" value="His_kinase_dom"/>
</dbReference>
<feature type="coiled-coil region" evidence="16">
    <location>
        <begin position="320"/>
        <end position="368"/>
    </location>
</feature>
<feature type="domain" description="Histidine kinase" evidence="18">
    <location>
        <begin position="377"/>
        <end position="591"/>
    </location>
</feature>
<keyword evidence="11" id="KW-0067">ATP-binding</keyword>
<dbReference type="SMART" id="SM00387">
    <property type="entry name" value="HATPase_c"/>
    <property type="match status" value="1"/>
</dbReference>
<keyword evidence="20" id="KW-1185">Reference proteome</keyword>
<dbReference type="Proteomes" id="UP000050342">
    <property type="component" value="Unassembled WGS sequence"/>
</dbReference>